<evidence type="ECO:0000313" key="1">
    <source>
        <dbReference type="EMBL" id="KAI3686743.1"/>
    </source>
</evidence>
<keyword evidence="2" id="KW-1185">Reference proteome</keyword>
<accession>A0ACB8YMW2</accession>
<gene>
    <name evidence="1" type="ORF">L1987_80427</name>
</gene>
<organism evidence="1 2">
    <name type="scientific">Smallanthus sonchifolius</name>
    <dbReference type="NCBI Taxonomy" id="185202"/>
    <lineage>
        <taxon>Eukaryota</taxon>
        <taxon>Viridiplantae</taxon>
        <taxon>Streptophyta</taxon>
        <taxon>Embryophyta</taxon>
        <taxon>Tracheophyta</taxon>
        <taxon>Spermatophyta</taxon>
        <taxon>Magnoliopsida</taxon>
        <taxon>eudicotyledons</taxon>
        <taxon>Gunneridae</taxon>
        <taxon>Pentapetalae</taxon>
        <taxon>asterids</taxon>
        <taxon>campanulids</taxon>
        <taxon>Asterales</taxon>
        <taxon>Asteraceae</taxon>
        <taxon>Asteroideae</taxon>
        <taxon>Heliantheae alliance</taxon>
        <taxon>Millerieae</taxon>
        <taxon>Smallanthus</taxon>
    </lineage>
</organism>
<sequence length="161" mass="18839">MPNARRNPQFPENEHIMVEVVNEVNLWAEKQTNGLINQVLQHNAVDSLTRLILANAVYFKGAWNQKFNRKMTKESDFHLLDGNKVKVPFMTNMEKQLVRKYDDFTVLGLPYLQGQDKREFTMYFFLPDAKDGLQSLVEKIGSTSDFFDRHIPRQEITRSCL</sequence>
<dbReference type="Proteomes" id="UP001056120">
    <property type="component" value="Linkage Group LG27"/>
</dbReference>
<dbReference type="EMBL" id="CM042044">
    <property type="protein sequence ID" value="KAI3686743.1"/>
    <property type="molecule type" value="Genomic_DNA"/>
</dbReference>
<proteinExistence type="predicted"/>
<protein>
    <submittedName>
        <fullName evidence="1">Uncharacterized protein</fullName>
    </submittedName>
</protein>
<evidence type="ECO:0000313" key="2">
    <source>
        <dbReference type="Proteomes" id="UP001056120"/>
    </source>
</evidence>
<comment type="caution">
    <text evidence="1">The sequence shown here is derived from an EMBL/GenBank/DDBJ whole genome shotgun (WGS) entry which is preliminary data.</text>
</comment>
<reference evidence="1 2" key="2">
    <citation type="journal article" date="2022" name="Mol. Ecol. Resour.">
        <title>The genomes of chicory, endive, great burdock and yacon provide insights into Asteraceae paleo-polyploidization history and plant inulin production.</title>
        <authorList>
            <person name="Fan W."/>
            <person name="Wang S."/>
            <person name="Wang H."/>
            <person name="Wang A."/>
            <person name="Jiang F."/>
            <person name="Liu H."/>
            <person name="Zhao H."/>
            <person name="Xu D."/>
            <person name="Zhang Y."/>
        </authorList>
    </citation>
    <scope>NUCLEOTIDE SEQUENCE [LARGE SCALE GENOMIC DNA]</scope>
    <source>
        <strain evidence="2">cv. Yunnan</strain>
        <tissue evidence="1">Leaves</tissue>
    </source>
</reference>
<name>A0ACB8YMW2_9ASTR</name>
<reference evidence="2" key="1">
    <citation type="journal article" date="2022" name="Mol. Ecol. Resour.">
        <title>The genomes of chicory, endive, great burdock and yacon provide insights into Asteraceae palaeo-polyploidization history and plant inulin production.</title>
        <authorList>
            <person name="Fan W."/>
            <person name="Wang S."/>
            <person name="Wang H."/>
            <person name="Wang A."/>
            <person name="Jiang F."/>
            <person name="Liu H."/>
            <person name="Zhao H."/>
            <person name="Xu D."/>
            <person name="Zhang Y."/>
        </authorList>
    </citation>
    <scope>NUCLEOTIDE SEQUENCE [LARGE SCALE GENOMIC DNA]</scope>
    <source>
        <strain evidence="2">cv. Yunnan</strain>
    </source>
</reference>